<gene>
    <name evidence="2" type="ORF">I303_06524</name>
    <name evidence="3" type="ORF">I303_107122</name>
</gene>
<evidence type="ECO:0000313" key="3">
    <source>
        <dbReference type="EMBL" id="WWC64512.1"/>
    </source>
</evidence>
<evidence type="ECO:0000256" key="1">
    <source>
        <dbReference type="SAM" id="MobiDB-lite"/>
    </source>
</evidence>
<evidence type="ECO:0000313" key="2">
    <source>
        <dbReference type="EMBL" id="OBR82966.1"/>
    </source>
</evidence>
<dbReference type="RefSeq" id="XP_018260808.1">
    <property type="nucleotide sequence ID" value="XM_018409805.1"/>
</dbReference>
<name>A0A1A5ZYT0_9TREE</name>
<dbReference type="OrthoDB" id="2563829at2759"/>
<keyword evidence="4" id="KW-1185">Reference proteome</keyword>
<accession>A0A1A5ZYT0</accession>
<reference evidence="2" key="1">
    <citation type="submission" date="2013-07" db="EMBL/GenBank/DDBJ databases">
        <title>The Genome Sequence of Cryptococcus dejecticola CBS10117.</title>
        <authorList>
            <consortium name="The Broad Institute Genome Sequencing Platform"/>
            <person name="Cuomo C."/>
            <person name="Litvintseva A."/>
            <person name="Chen Y."/>
            <person name="Heitman J."/>
            <person name="Sun S."/>
            <person name="Springer D."/>
            <person name="Dromer F."/>
            <person name="Young S.K."/>
            <person name="Zeng Q."/>
            <person name="Gargeya S."/>
            <person name="Fitzgerald M."/>
            <person name="Abouelleil A."/>
            <person name="Alvarado L."/>
            <person name="Berlin A.M."/>
            <person name="Chapman S.B."/>
            <person name="Dewar J."/>
            <person name="Goldberg J."/>
            <person name="Griggs A."/>
            <person name="Gujja S."/>
            <person name="Hansen M."/>
            <person name="Howarth C."/>
            <person name="Imamovic A."/>
            <person name="Larimer J."/>
            <person name="McCowan C."/>
            <person name="Murphy C."/>
            <person name="Pearson M."/>
            <person name="Priest M."/>
            <person name="Roberts A."/>
            <person name="Saif S."/>
            <person name="Shea T."/>
            <person name="Sykes S."/>
            <person name="Wortman J."/>
            <person name="Nusbaum C."/>
            <person name="Birren B."/>
        </authorList>
    </citation>
    <scope>NUCLEOTIDE SEQUENCE [LARGE SCALE GENOMIC DNA]</scope>
    <source>
        <strain evidence="2">CBS 10117</strain>
    </source>
</reference>
<reference evidence="3" key="3">
    <citation type="submission" date="2024-02" db="EMBL/GenBank/DDBJ databases">
        <title>Comparative genomics of Cryptococcus and Kwoniella reveals pathogenesis evolution and contrasting modes of karyotype evolution via chromosome fusion or intercentromeric recombination.</title>
        <authorList>
            <person name="Coelho M.A."/>
            <person name="David-Palma M."/>
            <person name="Shea T."/>
            <person name="Bowers K."/>
            <person name="McGinley-Smith S."/>
            <person name="Mohammad A.W."/>
            <person name="Gnirke A."/>
            <person name="Yurkov A.M."/>
            <person name="Nowrousian M."/>
            <person name="Sun S."/>
            <person name="Cuomo C.A."/>
            <person name="Heitman J."/>
        </authorList>
    </citation>
    <scope>NUCLEOTIDE SEQUENCE</scope>
    <source>
        <strain evidence="3">CBS 10117</strain>
    </source>
</reference>
<dbReference type="AlphaFoldDB" id="A0A1A5ZYT0"/>
<dbReference type="EMBL" id="KI894034">
    <property type="protein sequence ID" value="OBR82966.1"/>
    <property type="molecule type" value="Genomic_DNA"/>
</dbReference>
<reference evidence="3" key="2">
    <citation type="submission" date="2013-07" db="EMBL/GenBank/DDBJ databases">
        <authorList>
            <consortium name="The Broad Institute Genome Sequencing Platform"/>
            <person name="Cuomo C."/>
            <person name="Litvintseva A."/>
            <person name="Chen Y."/>
            <person name="Heitman J."/>
            <person name="Sun S."/>
            <person name="Springer D."/>
            <person name="Dromer F."/>
            <person name="Young S.K."/>
            <person name="Zeng Q."/>
            <person name="Gargeya S."/>
            <person name="Fitzgerald M."/>
            <person name="Abouelleil A."/>
            <person name="Alvarado L."/>
            <person name="Berlin A.M."/>
            <person name="Chapman S.B."/>
            <person name="Dewar J."/>
            <person name="Goldberg J."/>
            <person name="Griggs A."/>
            <person name="Gujja S."/>
            <person name="Hansen M."/>
            <person name="Howarth C."/>
            <person name="Imamovic A."/>
            <person name="Larimer J."/>
            <person name="McCowan C."/>
            <person name="Murphy C."/>
            <person name="Pearson M."/>
            <person name="Priest M."/>
            <person name="Roberts A."/>
            <person name="Saif S."/>
            <person name="Shea T."/>
            <person name="Sykes S."/>
            <person name="Wortman J."/>
            <person name="Nusbaum C."/>
            <person name="Birren B."/>
        </authorList>
    </citation>
    <scope>NUCLEOTIDE SEQUENCE</scope>
    <source>
        <strain evidence="3">CBS 10117</strain>
    </source>
</reference>
<dbReference type="KEGG" id="kdj:28970223"/>
<dbReference type="EMBL" id="CP144538">
    <property type="protein sequence ID" value="WWC64512.1"/>
    <property type="molecule type" value="Genomic_DNA"/>
</dbReference>
<dbReference type="VEuPathDB" id="FungiDB:I303_06524"/>
<dbReference type="GeneID" id="28970223"/>
<feature type="region of interest" description="Disordered" evidence="1">
    <location>
        <begin position="477"/>
        <end position="501"/>
    </location>
</feature>
<protein>
    <submittedName>
        <fullName evidence="2">Uncharacterized protein</fullName>
    </submittedName>
</protein>
<proteinExistence type="predicted"/>
<dbReference type="Proteomes" id="UP000078595">
    <property type="component" value="Chromosome 9"/>
</dbReference>
<sequence length="520" mass="58341">MPSLLDLEDDTIRLIGHFANRDAYIPLPSYGPHWQNYKTEINGKVCRDLLALRSTCKRVHTVTKLEGLHVDIQTFPKLIRWSSEAPREVEKGVRRLRLCMPGSGGVEVITVFAILTNLLHRFENLEELIITGHESCHHSYSYHGEPTRHQPQLPLYPFLPNLKSLAIDVACPNCAESAPKLLVPAAPKLQHLKFGLFAFPPIPTQPVQVPMVVLPLPDPSDIIEGMCSRWCLENKQDKLSLKTLHINYLALRPTQSEDCYGSTIKQTLELFPQIEHISMTRFGRDFTELRSGLKLKARNVYGHWAFTCENPFGENKESVSLEEALSNFSFPSTMKTFDPVISVVIPSTRPITGGIASTEMTRSAFLGGQPRCDEDQAEALAGYQANLKEAILAVAQVLLDHIPSLEGGTVWEKGTHWSRKDWTLRSWTKIRVNGISKPVLHGIPQIMTQEFVTSHSFNPGAPKPMTRMGMAMMTLDYDDIPPEEDEGTDHPGDEDEEDEQEMVDVYAHIGTGAYGQGWNI</sequence>
<organism evidence="2">
    <name type="scientific">Kwoniella dejecticola CBS 10117</name>
    <dbReference type="NCBI Taxonomy" id="1296121"/>
    <lineage>
        <taxon>Eukaryota</taxon>
        <taxon>Fungi</taxon>
        <taxon>Dikarya</taxon>
        <taxon>Basidiomycota</taxon>
        <taxon>Agaricomycotina</taxon>
        <taxon>Tremellomycetes</taxon>
        <taxon>Tremellales</taxon>
        <taxon>Cryptococcaceae</taxon>
        <taxon>Kwoniella</taxon>
    </lineage>
</organism>
<evidence type="ECO:0000313" key="4">
    <source>
        <dbReference type="Proteomes" id="UP000078595"/>
    </source>
</evidence>